<reference evidence="1" key="1">
    <citation type="journal article" date="2015" name="Nature">
        <title>Complex archaea that bridge the gap between prokaryotes and eukaryotes.</title>
        <authorList>
            <person name="Spang A."/>
            <person name="Saw J.H."/>
            <person name="Jorgensen S.L."/>
            <person name="Zaremba-Niedzwiedzka K."/>
            <person name="Martijn J."/>
            <person name="Lind A.E."/>
            <person name="van Eijk R."/>
            <person name="Schleper C."/>
            <person name="Guy L."/>
            <person name="Ettema T.J."/>
        </authorList>
    </citation>
    <scope>NUCLEOTIDE SEQUENCE</scope>
</reference>
<protein>
    <submittedName>
        <fullName evidence="1">Uncharacterized protein</fullName>
    </submittedName>
</protein>
<dbReference type="AlphaFoldDB" id="A0A0F9IP70"/>
<organism evidence="1">
    <name type="scientific">marine sediment metagenome</name>
    <dbReference type="NCBI Taxonomy" id="412755"/>
    <lineage>
        <taxon>unclassified sequences</taxon>
        <taxon>metagenomes</taxon>
        <taxon>ecological metagenomes</taxon>
    </lineage>
</organism>
<comment type="caution">
    <text evidence="1">The sequence shown here is derived from an EMBL/GenBank/DDBJ whole genome shotgun (WGS) entry which is preliminary data.</text>
</comment>
<dbReference type="EMBL" id="LAZR01013512">
    <property type="protein sequence ID" value="KKM21619.1"/>
    <property type="molecule type" value="Genomic_DNA"/>
</dbReference>
<name>A0A0F9IP70_9ZZZZ</name>
<gene>
    <name evidence="1" type="ORF">LCGC14_1633540</name>
</gene>
<sequence length="35" mass="3853">MSKPINIAKGRRLSKEALQGSWQDGYWPGGSDVYG</sequence>
<accession>A0A0F9IP70</accession>
<evidence type="ECO:0000313" key="1">
    <source>
        <dbReference type="EMBL" id="KKM21619.1"/>
    </source>
</evidence>
<proteinExistence type="predicted"/>